<gene>
    <name evidence="3" type="ORF">VZC37_07410</name>
</gene>
<dbReference type="EMBL" id="JAZDUF010000002">
    <property type="protein sequence ID" value="MEE3850156.1"/>
    <property type="molecule type" value="Genomic_DNA"/>
</dbReference>
<keyword evidence="4" id="KW-1185">Reference proteome</keyword>
<evidence type="ECO:0000256" key="1">
    <source>
        <dbReference type="SAM" id="MobiDB-lite"/>
    </source>
</evidence>
<comment type="caution">
    <text evidence="3">The sequence shown here is derived from an EMBL/GenBank/DDBJ whole genome shotgun (WGS) entry which is preliminary data.</text>
</comment>
<feature type="compositionally biased region" description="Polar residues" evidence="1">
    <location>
        <begin position="10"/>
        <end position="20"/>
    </location>
</feature>
<organism evidence="3 4">
    <name type="scientific">Gordonia sesuvii</name>
    <dbReference type="NCBI Taxonomy" id="3116777"/>
    <lineage>
        <taxon>Bacteria</taxon>
        <taxon>Bacillati</taxon>
        <taxon>Actinomycetota</taxon>
        <taxon>Actinomycetes</taxon>
        <taxon>Mycobacteriales</taxon>
        <taxon>Gordoniaceae</taxon>
        <taxon>Gordonia</taxon>
    </lineage>
</organism>
<keyword evidence="2" id="KW-1133">Transmembrane helix</keyword>
<protein>
    <submittedName>
        <fullName evidence="3">Uncharacterized protein</fullName>
    </submittedName>
</protein>
<feature type="transmembrane region" description="Helical" evidence="2">
    <location>
        <begin position="68"/>
        <end position="88"/>
    </location>
</feature>
<feature type="transmembrane region" description="Helical" evidence="2">
    <location>
        <begin position="26"/>
        <end position="48"/>
    </location>
</feature>
<evidence type="ECO:0000256" key="2">
    <source>
        <dbReference type="SAM" id="Phobius"/>
    </source>
</evidence>
<dbReference type="RefSeq" id="WP_330431835.1">
    <property type="nucleotide sequence ID" value="NZ_JAZDUF010000002.1"/>
</dbReference>
<evidence type="ECO:0000313" key="3">
    <source>
        <dbReference type="EMBL" id="MEE3850156.1"/>
    </source>
</evidence>
<dbReference type="Proteomes" id="UP001347146">
    <property type="component" value="Unassembled WGS sequence"/>
</dbReference>
<sequence>MEQGKIATVDNHSPGQPSMSHRPTRAVLACGIAGGAIFALVITFAFILFETMNGEAQIDLRKELFKSLTQLVVVGFIGAMVSAMIQYFRDQREHRTELIKEQRDQEKITRARQYEVFAEIVTAYHQFKTVRRNLRMIGILDAIESGRLNSLTKTQIADLRSGMLVLSDVDLTLEQIDRSLTVDPMFEDSEALQADLYPMRDYVEALVDEWELRGPQFLVAGAAPDDIQLPILHAFLRKIDDYGKLGFYYRSLGLDTPNRDDHSLSWAGYPLSPLEFGADSKHTFHGAAKSVGEVQKKIERELSGISKS</sequence>
<reference evidence="3 4" key="1">
    <citation type="submission" date="2024-01" db="EMBL/GenBank/DDBJ databases">
        <title>Draft genome sequence of Gordonia sp. LSe1-13.</title>
        <authorList>
            <person name="Suphannarot A."/>
            <person name="Mingma R."/>
        </authorList>
    </citation>
    <scope>NUCLEOTIDE SEQUENCE [LARGE SCALE GENOMIC DNA]</scope>
    <source>
        <strain evidence="3 4">LSe1-13</strain>
    </source>
</reference>
<feature type="region of interest" description="Disordered" evidence="1">
    <location>
        <begin position="1"/>
        <end position="20"/>
    </location>
</feature>
<keyword evidence="2" id="KW-0472">Membrane</keyword>
<accession>A0ABU7MBY1</accession>
<evidence type="ECO:0000313" key="4">
    <source>
        <dbReference type="Proteomes" id="UP001347146"/>
    </source>
</evidence>
<proteinExistence type="predicted"/>
<name>A0ABU7MBY1_9ACTN</name>
<keyword evidence="2" id="KW-0812">Transmembrane</keyword>